<dbReference type="EMBL" id="LR862153">
    <property type="protein sequence ID" value="CAD1835823.1"/>
    <property type="molecule type" value="Genomic_DNA"/>
</dbReference>
<feature type="compositionally biased region" description="Polar residues" evidence="1">
    <location>
        <begin position="22"/>
        <end position="32"/>
    </location>
</feature>
<protein>
    <submittedName>
        <fullName evidence="2">Uncharacterized protein</fullName>
    </submittedName>
</protein>
<organism evidence="2">
    <name type="scientific">Ananas comosus var. bracteatus</name>
    <name type="common">red pineapple</name>
    <dbReference type="NCBI Taxonomy" id="296719"/>
    <lineage>
        <taxon>Eukaryota</taxon>
        <taxon>Viridiplantae</taxon>
        <taxon>Streptophyta</taxon>
        <taxon>Embryophyta</taxon>
        <taxon>Tracheophyta</taxon>
        <taxon>Spermatophyta</taxon>
        <taxon>Magnoliopsida</taxon>
        <taxon>Liliopsida</taxon>
        <taxon>Poales</taxon>
        <taxon>Bromeliaceae</taxon>
        <taxon>Bromelioideae</taxon>
        <taxon>Ananas</taxon>
    </lineage>
</organism>
<reference evidence="2" key="1">
    <citation type="submission" date="2020-07" db="EMBL/GenBank/DDBJ databases">
        <authorList>
            <person name="Lin J."/>
        </authorList>
    </citation>
    <scope>NUCLEOTIDE SEQUENCE</scope>
</reference>
<evidence type="ECO:0000313" key="2">
    <source>
        <dbReference type="EMBL" id="CAD1835823.1"/>
    </source>
</evidence>
<evidence type="ECO:0000256" key="1">
    <source>
        <dbReference type="SAM" id="MobiDB-lite"/>
    </source>
</evidence>
<name>A0A6V7PYK3_ANACO</name>
<accession>A0A6V7PYK3</accession>
<gene>
    <name evidence="2" type="ORF">CB5_LOCUS19034</name>
</gene>
<dbReference type="AlphaFoldDB" id="A0A6V7PYK3"/>
<proteinExistence type="predicted"/>
<feature type="compositionally biased region" description="Basic and acidic residues" evidence="1">
    <location>
        <begin position="11"/>
        <end position="20"/>
    </location>
</feature>
<sequence length="151" mass="16193">MGDPFSCIEHECGEPERDSSDDAYTTVVSPSSAALGGATPSPTPHADAPFSCAPSPTPPAPHPTATIAAEGSRMLRPRTLGSGIPSPRRRSSLLHPPVVSRENLGFVAPDRGAAQSDRRFPRKRPPPEVTKCQGLVKVEVPRHQKRTLLYR</sequence>
<feature type="region of interest" description="Disordered" evidence="1">
    <location>
        <begin position="11"/>
        <end position="129"/>
    </location>
</feature>